<dbReference type="Proteomes" id="UP000503222">
    <property type="component" value="Chromosome"/>
</dbReference>
<dbReference type="AlphaFoldDB" id="A0A6G7YQL1"/>
<accession>A0A6G7YQL1</accession>
<dbReference type="KEGG" id="spii:G7077_09130"/>
<gene>
    <name evidence="1" type="ORF">G7077_09130</name>
</gene>
<dbReference type="RefSeq" id="WP_166411421.1">
    <property type="nucleotide sequence ID" value="NZ_CP049869.1"/>
</dbReference>
<organism evidence="1 2">
    <name type="scientific">Sphingomonas piscis</name>
    <dbReference type="NCBI Taxonomy" id="2714943"/>
    <lineage>
        <taxon>Bacteria</taxon>
        <taxon>Pseudomonadati</taxon>
        <taxon>Pseudomonadota</taxon>
        <taxon>Alphaproteobacteria</taxon>
        <taxon>Sphingomonadales</taxon>
        <taxon>Sphingomonadaceae</taxon>
        <taxon>Sphingomonas</taxon>
    </lineage>
</organism>
<evidence type="ECO:0000313" key="1">
    <source>
        <dbReference type="EMBL" id="QIK79030.1"/>
    </source>
</evidence>
<keyword evidence="2" id="KW-1185">Reference proteome</keyword>
<proteinExistence type="predicted"/>
<sequence length="48" mass="5090">MAPLVNVRFPPVAHTYLIASLANQPYLLRAADCATPKSGRLGLAAINI</sequence>
<evidence type="ECO:0000313" key="2">
    <source>
        <dbReference type="Proteomes" id="UP000503222"/>
    </source>
</evidence>
<protein>
    <submittedName>
        <fullName evidence="1">Uncharacterized protein</fullName>
    </submittedName>
</protein>
<name>A0A6G7YQL1_9SPHN</name>
<dbReference type="EMBL" id="CP049869">
    <property type="protein sequence ID" value="QIK79030.1"/>
    <property type="molecule type" value="Genomic_DNA"/>
</dbReference>
<reference evidence="1 2" key="1">
    <citation type="submission" date="2020-03" db="EMBL/GenBank/DDBJ databases">
        <title>Sphingomonas sp. nov., isolated from fish.</title>
        <authorList>
            <person name="Hyun D.-W."/>
            <person name="Bae J.-W."/>
        </authorList>
    </citation>
    <scope>NUCLEOTIDE SEQUENCE [LARGE SCALE GENOMIC DNA]</scope>
    <source>
        <strain evidence="1 2">HDW15B</strain>
    </source>
</reference>